<evidence type="ECO:0000313" key="2">
    <source>
        <dbReference type="WBParaSite" id="PDA_v2.g15929.t1"/>
    </source>
</evidence>
<organism evidence="1 2">
    <name type="scientific">Panagrolaimus davidi</name>
    <dbReference type="NCBI Taxonomy" id="227884"/>
    <lineage>
        <taxon>Eukaryota</taxon>
        <taxon>Metazoa</taxon>
        <taxon>Ecdysozoa</taxon>
        <taxon>Nematoda</taxon>
        <taxon>Chromadorea</taxon>
        <taxon>Rhabditida</taxon>
        <taxon>Tylenchina</taxon>
        <taxon>Panagrolaimomorpha</taxon>
        <taxon>Panagrolaimoidea</taxon>
        <taxon>Panagrolaimidae</taxon>
        <taxon>Panagrolaimus</taxon>
    </lineage>
</organism>
<reference evidence="2" key="1">
    <citation type="submission" date="2022-11" db="UniProtKB">
        <authorList>
            <consortium name="WormBaseParasite"/>
        </authorList>
    </citation>
    <scope>IDENTIFICATION</scope>
</reference>
<sequence length="554" mass="65184">MSSSIEPYRIELDKLNQQLEETSDVEHRKSLIDSFSSKFLLLPNFWKLRLKYEFTLDYEREKKLVKKALFDFYSRDFYESLDPMLKCQLCLEPQPFDRIMKWEHVEAFKSDCLALMGKDENALEYNIKEALSYPHSNLKDVYQCYREYSGSPVTKEIRQMFQYCHLLYMNIQDSQRSVLQWFNALCETDDDRFIIQNIEYKLSELPNTPSLWKLYIQWLNGKNKKAALEVYYRYRRLFLDDIKMDSEMNLESFRPSLTEHRYLHKMKFKKSHHKSKPNSSSSSQNSITFYFTSESQSFQRFDFPTSVIDAIIKNASPELLQKLYQCSKYFFNKTRKPLCHSLFIGNTYQVRYFGQSLAVDEKFLDFNGLNNLRIANAVIVRNHFRQDLLSTIIPKLDSCVARFIRIHAQILSASDYGFLTSSGNVEKIVLSEVTIFEKDGTLISLENLLKPLPKAIHIEIPIKTAITSATASILSKMKRQSKFDLLQFFICAHLYPKGFIKFLTENAAENSCVKIHFDESLNHLYTDFFLPTVQHSLEQHSCKYGTIVPHFKVF</sequence>
<keyword evidence="1" id="KW-1185">Reference proteome</keyword>
<proteinExistence type="predicted"/>
<dbReference type="Proteomes" id="UP000887578">
    <property type="component" value="Unplaced"/>
</dbReference>
<accession>A0A914PE35</accession>
<dbReference type="WBParaSite" id="PDA_v2.g15929.t1">
    <property type="protein sequence ID" value="PDA_v2.g15929.t1"/>
    <property type="gene ID" value="PDA_v2.g15929"/>
</dbReference>
<name>A0A914PE35_9BILA</name>
<evidence type="ECO:0000313" key="1">
    <source>
        <dbReference type="Proteomes" id="UP000887578"/>
    </source>
</evidence>
<dbReference type="AlphaFoldDB" id="A0A914PE35"/>
<protein>
    <submittedName>
        <fullName evidence="2">Uncharacterized protein</fullName>
    </submittedName>
</protein>